<dbReference type="Pfam" id="PF00072">
    <property type="entry name" value="Response_reg"/>
    <property type="match status" value="1"/>
</dbReference>
<dbReference type="PANTHER" id="PTHR45339">
    <property type="entry name" value="HYBRID SIGNAL TRANSDUCTION HISTIDINE KINASE J"/>
    <property type="match status" value="1"/>
</dbReference>
<accession>A0ABY4C4U0</accession>
<keyword evidence="6" id="KW-0812">Transmembrane</keyword>
<dbReference type="Pfam" id="PF02518">
    <property type="entry name" value="HATPase_c"/>
    <property type="match status" value="1"/>
</dbReference>
<dbReference type="Proteomes" id="UP000830116">
    <property type="component" value="Chromosome"/>
</dbReference>
<dbReference type="InterPro" id="IPR005467">
    <property type="entry name" value="His_kinase_dom"/>
</dbReference>
<evidence type="ECO:0000256" key="1">
    <source>
        <dbReference type="ARBA" id="ARBA00000085"/>
    </source>
</evidence>
<dbReference type="EC" id="2.7.13.3" evidence="2"/>
<sequence>MIKKLKLIHIFFLNHAVTTFTLLLVMVVYGVHLFVSERQNISERIEPILIREADLLNAEVKFLEDDVNRLKNIVEFFDVIPKKNQRQQKFMEVAAQSFADHPNHYNAFFAFVGDKAQKYFGHPAYVFTVKRNSDNTGIITKEFLDTGFEKSPEVPEMQWWWGNVNKPGVNFTDFYFDKDYTEKLMYSTTVGLFNKGKLEAVVGIDNLVTDIPRRLSDFKWGATGGILIVDNKGRPILPLATKNLPLLGFSYSAIANYQAYQRLPKTSNLVFSVQNKKLQEFAGVDGKTYLTYATAIKNRPWNLVMYQEKSEAYEGLYWRLFVLGFVALAAYGLLSLTIWLTGRYVLSKEQASFEELKLQRDRAETATKAKTLFLSTMSHEIRTPLNAMLGSAELMEETDLTEEQAELLTTLRSAGDTLLGMLNNVLDVSKFESGHLHLEKREFLLSDVVREVDALVSPVALRKGLTFTIHGPELDRWVIGDSLRLKQVLMNLLGNAAKFTDKGKIELTIQPYLGKNGSEYFLFEIQDTGVGIAKENLKKIFDEFGQEDSSVTRRYGGTGLGLNISQKIVRAMGAELYCESVQQLGSKFYFSILLSSRVAHPWEVQRPIAPVESHTLQVKKSVTQRRVLIVDDMEENHALMKAYLKRLDYVVADSAYDGFECLEKCHKFQYDLVFMDVQMPRMSGLDTIRKLRDIERIYERPAAPVVVISANSFLEDIEKSLSAGANDHCSKPIRKQTVFELVNKYCVSPAETEAANT</sequence>
<keyword evidence="9" id="KW-0067">ATP-binding</keyword>
<name>A0ABY4C4U0_9BACT</name>
<dbReference type="SUPFAM" id="SSF52172">
    <property type="entry name" value="CheY-like"/>
    <property type="match status" value="1"/>
</dbReference>
<dbReference type="Gene3D" id="1.10.287.130">
    <property type="match status" value="1"/>
</dbReference>
<organism evidence="9 10">
    <name type="scientific">Bdellovibrio reynosensis</name>
    <dbReference type="NCBI Taxonomy" id="2835041"/>
    <lineage>
        <taxon>Bacteria</taxon>
        <taxon>Pseudomonadati</taxon>
        <taxon>Bdellovibrionota</taxon>
        <taxon>Bdellovibrionia</taxon>
        <taxon>Bdellovibrionales</taxon>
        <taxon>Pseudobdellovibrionaceae</taxon>
        <taxon>Bdellovibrio</taxon>
    </lineage>
</organism>
<keyword evidence="6" id="KW-1133">Transmembrane helix</keyword>
<keyword evidence="9" id="KW-0547">Nucleotide-binding</keyword>
<dbReference type="PROSITE" id="PS50110">
    <property type="entry name" value="RESPONSE_REGULATORY"/>
    <property type="match status" value="1"/>
</dbReference>
<dbReference type="Gene3D" id="3.30.450.20">
    <property type="entry name" value="PAS domain"/>
    <property type="match status" value="1"/>
</dbReference>
<feature type="domain" description="Response regulatory" evidence="8">
    <location>
        <begin position="626"/>
        <end position="746"/>
    </location>
</feature>
<dbReference type="Pfam" id="PF00512">
    <property type="entry name" value="HisKA"/>
    <property type="match status" value="1"/>
</dbReference>
<dbReference type="InterPro" id="IPR003661">
    <property type="entry name" value="HisK_dim/P_dom"/>
</dbReference>
<feature type="modified residue" description="4-aspartylphosphate" evidence="5">
    <location>
        <position position="676"/>
    </location>
</feature>
<dbReference type="EMBL" id="CP093442">
    <property type="protein sequence ID" value="UOE99961.1"/>
    <property type="molecule type" value="Genomic_DNA"/>
</dbReference>
<evidence type="ECO:0000313" key="9">
    <source>
        <dbReference type="EMBL" id="UOE99961.1"/>
    </source>
</evidence>
<dbReference type="SUPFAM" id="SSF47384">
    <property type="entry name" value="Homodimeric domain of signal transducing histidine kinase"/>
    <property type="match status" value="1"/>
</dbReference>
<feature type="transmembrane region" description="Helical" evidence="6">
    <location>
        <begin position="12"/>
        <end position="35"/>
    </location>
</feature>
<evidence type="ECO:0000256" key="6">
    <source>
        <dbReference type="SAM" id="Phobius"/>
    </source>
</evidence>
<dbReference type="PRINTS" id="PR00344">
    <property type="entry name" value="BCTRLSENSOR"/>
</dbReference>
<dbReference type="Gene3D" id="3.30.565.10">
    <property type="entry name" value="Histidine kinase-like ATPase, C-terminal domain"/>
    <property type="match status" value="1"/>
</dbReference>
<dbReference type="CDD" id="cd16922">
    <property type="entry name" value="HATPase_EvgS-ArcB-TorS-like"/>
    <property type="match status" value="1"/>
</dbReference>
<dbReference type="InterPro" id="IPR001789">
    <property type="entry name" value="Sig_transdc_resp-reg_receiver"/>
</dbReference>
<protein>
    <recommendedName>
        <fullName evidence="2">histidine kinase</fullName>
        <ecNumber evidence="2">2.7.13.3</ecNumber>
    </recommendedName>
</protein>
<comment type="catalytic activity">
    <reaction evidence="1">
        <text>ATP + protein L-histidine = ADP + protein N-phospho-L-histidine.</text>
        <dbReference type="EC" id="2.7.13.3"/>
    </reaction>
</comment>
<evidence type="ECO:0000256" key="2">
    <source>
        <dbReference type="ARBA" id="ARBA00012438"/>
    </source>
</evidence>
<dbReference type="Gene3D" id="3.40.50.2300">
    <property type="match status" value="1"/>
</dbReference>
<keyword evidence="10" id="KW-1185">Reference proteome</keyword>
<dbReference type="InterPro" id="IPR036097">
    <property type="entry name" value="HisK_dim/P_sf"/>
</dbReference>
<evidence type="ECO:0000259" key="7">
    <source>
        <dbReference type="PROSITE" id="PS50109"/>
    </source>
</evidence>
<dbReference type="PROSITE" id="PS50109">
    <property type="entry name" value="HIS_KIN"/>
    <property type="match status" value="1"/>
</dbReference>
<reference evidence="9" key="1">
    <citation type="submission" date="2022-03" db="EMBL/GenBank/DDBJ databases">
        <title>Genome Identification and Characterization of new species Bdellovibrio reynosense LBG001 sp. nov. from a Mexico soil sample.</title>
        <authorList>
            <person name="Camilli A."/>
            <person name="Ajao Y."/>
            <person name="Guo X."/>
        </authorList>
    </citation>
    <scope>NUCLEOTIDE SEQUENCE</scope>
    <source>
        <strain evidence="9">LBG001</strain>
    </source>
</reference>
<dbReference type="GO" id="GO:0005524">
    <property type="term" value="F:ATP binding"/>
    <property type="evidence" value="ECO:0007669"/>
    <property type="project" value="UniProtKB-KW"/>
</dbReference>
<evidence type="ECO:0000259" key="8">
    <source>
        <dbReference type="PROSITE" id="PS50110"/>
    </source>
</evidence>
<proteinExistence type="predicted"/>
<evidence type="ECO:0000256" key="5">
    <source>
        <dbReference type="PROSITE-ProRule" id="PRU00169"/>
    </source>
</evidence>
<dbReference type="InterPro" id="IPR011006">
    <property type="entry name" value="CheY-like_superfamily"/>
</dbReference>
<dbReference type="InterPro" id="IPR003594">
    <property type="entry name" value="HATPase_dom"/>
</dbReference>
<keyword evidence="4" id="KW-0902">Two-component regulatory system</keyword>
<dbReference type="CDD" id="cd00082">
    <property type="entry name" value="HisKA"/>
    <property type="match status" value="1"/>
</dbReference>
<keyword evidence="6" id="KW-0472">Membrane</keyword>
<dbReference type="RefSeq" id="WP_243535468.1">
    <property type="nucleotide sequence ID" value="NZ_CP093442.1"/>
</dbReference>
<dbReference type="InterPro" id="IPR004358">
    <property type="entry name" value="Sig_transdc_His_kin-like_C"/>
</dbReference>
<dbReference type="SMART" id="SM00387">
    <property type="entry name" value="HATPase_c"/>
    <property type="match status" value="1"/>
</dbReference>
<evidence type="ECO:0000256" key="4">
    <source>
        <dbReference type="ARBA" id="ARBA00023012"/>
    </source>
</evidence>
<evidence type="ECO:0000313" key="10">
    <source>
        <dbReference type="Proteomes" id="UP000830116"/>
    </source>
</evidence>
<dbReference type="CDD" id="cd17546">
    <property type="entry name" value="REC_hyHK_CKI1_RcsC-like"/>
    <property type="match status" value="1"/>
</dbReference>
<evidence type="ECO:0000256" key="3">
    <source>
        <dbReference type="ARBA" id="ARBA00022553"/>
    </source>
</evidence>
<keyword evidence="3 5" id="KW-0597">Phosphoprotein</keyword>
<dbReference type="SUPFAM" id="SSF55874">
    <property type="entry name" value="ATPase domain of HSP90 chaperone/DNA topoisomerase II/histidine kinase"/>
    <property type="match status" value="1"/>
</dbReference>
<gene>
    <name evidence="9" type="ORF">MNR06_09645</name>
</gene>
<dbReference type="InterPro" id="IPR036890">
    <property type="entry name" value="HATPase_C_sf"/>
</dbReference>
<dbReference type="SMART" id="SM00448">
    <property type="entry name" value="REC"/>
    <property type="match status" value="1"/>
</dbReference>
<feature type="transmembrane region" description="Helical" evidence="6">
    <location>
        <begin position="316"/>
        <end position="340"/>
    </location>
</feature>
<dbReference type="PANTHER" id="PTHR45339:SF1">
    <property type="entry name" value="HYBRID SIGNAL TRANSDUCTION HISTIDINE KINASE J"/>
    <property type="match status" value="1"/>
</dbReference>
<feature type="domain" description="Histidine kinase" evidence="7">
    <location>
        <begin position="376"/>
        <end position="596"/>
    </location>
</feature>
<dbReference type="SMART" id="SM00388">
    <property type="entry name" value="HisKA"/>
    <property type="match status" value="1"/>
</dbReference>